<feature type="transmembrane region" description="Helical" evidence="7">
    <location>
        <begin position="578"/>
        <end position="598"/>
    </location>
</feature>
<dbReference type="KEGG" id="nbe:Back2_05550"/>
<evidence type="ECO:0000313" key="9">
    <source>
        <dbReference type="EMBL" id="BBH16268.1"/>
    </source>
</evidence>
<protein>
    <submittedName>
        <fullName evidence="9">Membrane protein</fullName>
    </submittedName>
</protein>
<feature type="transmembrane region" description="Helical" evidence="7">
    <location>
        <begin position="221"/>
        <end position="244"/>
    </location>
</feature>
<evidence type="ECO:0000256" key="2">
    <source>
        <dbReference type="ARBA" id="ARBA00010157"/>
    </source>
</evidence>
<evidence type="ECO:0000256" key="1">
    <source>
        <dbReference type="ARBA" id="ARBA00004651"/>
    </source>
</evidence>
<sequence>MLNRIANLAIRAPRRVLVAAVLFLIGAGVLGAPVAHYLKSGGFTVDSSQSNQATIELDKKFNGAAPNLIIQISTNGNQQTDPASRTAAAAASAQVEAILKSHEKATASGDDTHYVGAIRSVSNVPPSARAALVAKDHTATLVLGNISGDDSIMQTRAGDLGKELADKVKVPGATITVGGSATGYHQVNDQTVKDLLVAEAISIPLTGIALVLVFGSAIAALLPLLIGGFAIIGTLAELRILTWFTDVSVYAQNMTTALGLALAIDYALFIISRYREELRKGTDREQAIITTINTAGRTVLFSSLTVALSLAALAVFPMFFLKSFAYAGLVVVGLAAFASLVILPAALVLLGDKVNAYDARKGIRKLLGRPEPLPKPEESGLWFRLAHRVMKRPLAFGGAVVVLLLALGAPFLQANYGYPDDRVLPQSASARQVGDDMRTNFTLNAGASLAGIGAYDPAADPGMKNLAAYTAQLSRVANVDSVVSAAGLYRHGARVVDRQAPPVTAAQKAALVQQSDAFAKAYVNDGSARFDVVGAVDPFSKAGSQLVKDLRAVSADGISTQWTGWAAFNLDAMTGLGATLPIALALIALSTFIVLFLFTGSVVIPLKALVMNTLSLTATFGAMVWVFQWGHLSSVLGFTSAGYLVANMVVLVFCMAFGLSMDYEVFLLSRIREEWVDSDQSHDANTHAVAYGVGRTGRIVTSAAALMAIVFAAMISSKIQFMQLFGLGLTLAVLMDATLVRGILVPAFMRLMGKANWWAPKPLVALHARFGLSEAENVA</sequence>
<feature type="transmembrane region" description="Helical" evidence="7">
    <location>
        <begin position="699"/>
        <end position="715"/>
    </location>
</feature>
<dbReference type="SUPFAM" id="SSF82866">
    <property type="entry name" value="Multidrug efflux transporter AcrB transmembrane domain"/>
    <property type="match status" value="2"/>
</dbReference>
<feature type="transmembrane region" description="Helical" evidence="7">
    <location>
        <begin position="250"/>
        <end position="271"/>
    </location>
</feature>
<keyword evidence="6 7" id="KW-0472">Membrane</keyword>
<gene>
    <name evidence="9" type="ORF">Back2_05550</name>
</gene>
<evidence type="ECO:0000256" key="7">
    <source>
        <dbReference type="SAM" id="Phobius"/>
    </source>
</evidence>
<evidence type="ECO:0000256" key="5">
    <source>
        <dbReference type="ARBA" id="ARBA00022989"/>
    </source>
</evidence>
<keyword evidence="10" id="KW-1185">Reference proteome</keyword>
<feature type="transmembrane region" description="Helical" evidence="7">
    <location>
        <begin position="641"/>
        <end position="661"/>
    </location>
</feature>
<feature type="transmembrane region" description="Helical" evidence="7">
    <location>
        <begin position="195"/>
        <end position="214"/>
    </location>
</feature>
<dbReference type="InterPro" id="IPR000731">
    <property type="entry name" value="SSD"/>
</dbReference>
<evidence type="ECO:0000313" key="10">
    <source>
        <dbReference type="Proteomes" id="UP000271573"/>
    </source>
</evidence>
<feature type="transmembrane region" description="Helical" evidence="7">
    <location>
        <begin position="610"/>
        <end position="629"/>
    </location>
</feature>
<dbReference type="RefSeq" id="WP_125566548.1">
    <property type="nucleotide sequence ID" value="NZ_AP019307.1"/>
</dbReference>
<dbReference type="EMBL" id="AP019307">
    <property type="protein sequence ID" value="BBH16268.1"/>
    <property type="molecule type" value="Genomic_DNA"/>
</dbReference>
<evidence type="ECO:0000256" key="4">
    <source>
        <dbReference type="ARBA" id="ARBA00022692"/>
    </source>
</evidence>
<evidence type="ECO:0000256" key="6">
    <source>
        <dbReference type="ARBA" id="ARBA00023136"/>
    </source>
</evidence>
<feature type="domain" description="SSD" evidence="8">
    <location>
        <begin position="258"/>
        <end position="349"/>
    </location>
</feature>
<reference evidence="9 10" key="1">
    <citation type="submission" date="2018-11" db="EMBL/GenBank/DDBJ databases">
        <title>Complete genome sequence of Nocardioides baekrokdamisoli strain KCTC 39748.</title>
        <authorList>
            <person name="Kang S.W."/>
            <person name="Lee K.C."/>
            <person name="Kim K.K."/>
            <person name="Kim J.S."/>
            <person name="Kim D.S."/>
            <person name="Ko S.H."/>
            <person name="Yang S.H."/>
            <person name="Shin Y.K."/>
            <person name="Lee J.S."/>
        </authorList>
    </citation>
    <scope>NUCLEOTIDE SEQUENCE [LARGE SCALE GENOMIC DNA]</scope>
    <source>
        <strain evidence="9 10">KCTC 39748</strain>
    </source>
</reference>
<dbReference type="AlphaFoldDB" id="A0A3G9IY88"/>
<dbReference type="Gene3D" id="1.20.1640.10">
    <property type="entry name" value="Multidrug efflux transporter AcrB transmembrane domain"/>
    <property type="match status" value="2"/>
</dbReference>
<dbReference type="OrthoDB" id="7051771at2"/>
<evidence type="ECO:0000256" key="3">
    <source>
        <dbReference type="ARBA" id="ARBA00022475"/>
    </source>
</evidence>
<comment type="similarity">
    <text evidence="2">Belongs to the resistance-nodulation-cell division (RND) (TC 2.A.6) family. MmpL subfamily.</text>
</comment>
<dbReference type="Pfam" id="PF03176">
    <property type="entry name" value="MMPL"/>
    <property type="match status" value="2"/>
</dbReference>
<dbReference type="Proteomes" id="UP000271573">
    <property type="component" value="Chromosome"/>
</dbReference>
<dbReference type="InterPro" id="IPR004869">
    <property type="entry name" value="MMPL_dom"/>
</dbReference>
<keyword evidence="4 7" id="KW-0812">Transmembrane</keyword>
<keyword evidence="5 7" id="KW-1133">Transmembrane helix</keyword>
<dbReference type="InterPro" id="IPR050545">
    <property type="entry name" value="Mycobact_MmpL"/>
</dbReference>
<dbReference type="PANTHER" id="PTHR33406">
    <property type="entry name" value="MEMBRANE PROTEIN MJ1562-RELATED"/>
    <property type="match status" value="1"/>
</dbReference>
<keyword evidence="3" id="KW-1003">Cell membrane</keyword>
<feature type="transmembrane region" description="Helical" evidence="7">
    <location>
        <begin position="326"/>
        <end position="351"/>
    </location>
</feature>
<proteinExistence type="inferred from homology"/>
<feature type="transmembrane region" description="Helical" evidence="7">
    <location>
        <begin position="394"/>
        <end position="412"/>
    </location>
</feature>
<dbReference type="PROSITE" id="PS50156">
    <property type="entry name" value="SSD"/>
    <property type="match status" value="1"/>
</dbReference>
<dbReference type="PANTHER" id="PTHR33406:SF11">
    <property type="entry name" value="MEMBRANE PROTEIN SCO6666-RELATED"/>
    <property type="match status" value="1"/>
</dbReference>
<name>A0A3G9IY88_9ACTN</name>
<evidence type="ECO:0000259" key="8">
    <source>
        <dbReference type="PROSITE" id="PS50156"/>
    </source>
</evidence>
<feature type="transmembrane region" description="Helical" evidence="7">
    <location>
        <begin position="299"/>
        <end position="320"/>
    </location>
</feature>
<dbReference type="GO" id="GO:0005886">
    <property type="term" value="C:plasma membrane"/>
    <property type="evidence" value="ECO:0007669"/>
    <property type="project" value="UniProtKB-SubCell"/>
</dbReference>
<comment type="subcellular location">
    <subcellularLocation>
        <location evidence="1">Cell membrane</location>
        <topology evidence="1">Multi-pass membrane protein</topology>
    </subcellularLocation>
</comment>
<organism evidence="9 10">
    <name type="scientific">Nocardioides baekrokdamisoli</name>
    <dbReference type="NCBI Taxonomy" id="1804624"/>
    <lineage>
        <taxon>Bacteria</taxon>
        <taxon>Bacillati</taxon>
        <taxon>Actinomycetota</taxon>
        <taxon>Actinomycetes</taxon>
        <taxon>Propionibacteriales</taxon>
        <taxon>Nocardioidaceae</taxon>
        <taxon>Nocardioides</taxon>
    </lineage>
</organism>
<accession>A0A3G9IY88</accession>
<feature type="transmembrane region" description="Helical" evidence="7">
    <location>
        <begin position="721"/>
        <end position="744"/>
    </location>
</feature>